<feature type="region of interest" description="Disordered" evidence="11">
    <location>
        <begin position="84"/>
        <end position="155"/>
    </location>
</feature>
<accession>E4XRA1</accession>
<dbReference type="AlphaFoldDB" id="E4XRA1"/>
<comment type="subcellular location">
    <subcellularLocation>
        <location evidence="1">Nucleus</location>
    </subcellularLocation>
</comment>
<evidence type="ECO:0000256" key="11">
    <source>
        <dbReference type="SAM" id="MobiDB-lite"/>
    </source>
</evidence>
<proteinExistence type="inferred from homology"/>
<feature type="compositionally biased region" description="Basic residues" evidence="11">
    <location>
        <begin position="117"/>
        <end position="132"/>
    </location>
</feature>
<feature type="binding site" evidence="9">
    <location>
        <position position="176"/>
    </location>
    <ligand>
        <name>Zn(2+)</name>
        <dbReference type="ChEBI" id="CHEBI:29105"/>
        <label>1</label>
    </ligand>
</feature>
<dbReference type="InterPro" id="IPR013083">
    <property type="entry name" value="Znf_RING/FYVE/PHD"/>
</dbReference>
<evidence type="ECO:0000256" key="5">
    <source>
        <dbReference type="ARBA" id="ARBA00022833"/>
    </source>
</evidence>
<dbReference type="InterPro" id="IPR019787">
    <property type="entry name" value="Znf_PHD-finger"/>
</dbReference>
<feature type="compositionally biased region" description="Basic and acidic residues" evidence="11">
    <location>
        <begin position="85"/>
        <end position="108"/>
    </location>
</feature>
<feature type="binding site" evidence="9">
    <location>
        <position position="219"/>
    </location>
    <ligand>
        <name>Zn(2+)</name>
        <dbReference type="ChEBI" id="CHEBI:29105"/>
        <label>2</label>
    </ligand>
</feature>
<dbReference type="GO" id="GO:0006325">
    <property type="term" value="P:chromatin organization"/>
    <property type="evidence" value="ECO:0007669"/>
    <property type="project" value="UniProtKB-KW"/>
</dbReference>
<keyword evidence="3 9" id="KW-0479">Metal-binding</keyword>
<dbReference type="InterPro" id="IPR011011">
    <property type="entry name" value="Znf_FYVE_PHD"/>
</dbReference>
<keyword evidence="14" id="KW-1185">Reference proteome</keyword>
<dbReference type="InterPro" id="IPR028651">
    <property type="entry name" value="ING_fam"/>
</dbReference>
<evidence type="ECO:0000256" key="6">
    <source>
        <dbReference type="ARBA" id="ARBA00022853"/>
    </source>
</evidence>
<feature type="site" description="Histone H3K4me3 binding" evidence="8">
    <location>
        <position position="198"/>
    </location>
</feature>
<dbReference type="InParanoid" id="E4XRA1"/>
<dbReference type="SUPFAM" id="SSF57903">
    <property type="entry name" value="FYVE/PHD zinc finger"/>
    <property type="match status" value="1"/>
</dbReference>
<evidence type="ECO:0000313" key="13">
    <source>
        <dbReference type="EMBL" id="CBY12317.1"/>
    </source>
</evidence>
<dbReference type="GO" id="GO:0008270">
    <property type="term" value="F:zinc ion binding"/>
    <property type="evidence" value="ECO:0007669"/>
    <property type="project" value="UniProtKB-KW"/>
</dbReference>
<feature type="site" description="Histone H3K4me3 binding" evidence="8">
    <location>
        <position position="175"/>
    </location>
</feature>
<dbReference type="Proteomes" id="UP000001307">
    <property type="component" value="Unassembled WGS sequence"/>
</dbReference>
<dbReference type="InterPro" id="IPR001965">
    <property type="entry name" value="Znf_PHD"/>
</dbReference>
<evidence type="ECO:0000256" key="4">
    <source>
        <dbReference type="ARBA" id="ARBA00022771"/>
    </source>
</evidence>
<feature type="binding site" evidence="9">
    <location>
        <position position="200"/>
    </location>
    <ligand>
        <name>Zn(2+)</name>
        <dbReference type="ChEBI" id="CHEBI:29105"/>
        <label>1</label>
    </ligand>
</feature>
<feature type="binding site" evidence="9">
    <location>
        <position position="194"/>
    </location>
    <ligand>
        <name>Zn(2+)</name>
        <dbReference type="ChEBI" id="CHEBI:29105"/>
        <label>2</label>
    </ligand>
</feature>
<name>E4XRA1_OIKDI</name>
<feature type="site" description="Histone H3K4me3 binding" evidence="8">
    <location>
        <position position="186"/>
    </location>
</feature>
<evidence type="ECO:0000256" key="10">
    <source>
        <dbReference type="PROSITE-ProRule" id="PRU00146"/>
    </source>
</evidence>
<protein>
    <recommendedName>
        <fullName evidence="12">PHD-type domain-containing protein</fullName>
    </recommendedName>
</protein>
<dbReference type="EMBL" id="FN653115">
    <property type="protein sequence ID" value="CBY12317.1"/>
    <property type="molecule type" value="Genomic_DNA"/>
</dbReference>
<evidence type="ECO:0000256" key="7">
    <source>
        <dbReference type="ARBA" id="ARBA00023242"/>
    </source>
</evidence>
<reference evidence="13" key="1">
    <citation type="journal article" date="2010" name="Science">
        <title>Plasticity of animal genome architecture unmasked by rapid evolution of a pelagic tunicate.</title>
        <authorList>
            <person name="Denoeud F."/>
            <person name="Henriet S."/>
            <person name="Mungpakdee S."/>
            <person name="Aury J.M."/>
            <person name="Da Silva C."/>
            <person name="Brinkmann H."/>
            <person name="Mikhaleva J."/>
            <person name="Olsen L.C."/>
            <person name="Jubin C."/>
            <person name="Canestro C."/>
            <person name="Bouquet J.M."/>
            <person name="Danks G."/>
            <person name="Poulain J."/>
            <person name="Campsteijn C."/>
            <person name="Adamski M."/>
            <person name="Cross I."/>
            <person name="Yadetie F."/>
            <person name="Muffato M."/>
            <person name="Louis A."/>
            <person name="Butcher S."/>
            <person name="Tsagkogeorga G."/>
            <person name="Konrad A."/>
            <person name="Singh S."/>
            <person name="Jensen M.F."/>
            <person name="Cong E.H."/>
            <person name="Eikeseth-Otteraa H."/>
            <person name="Noel B."/>
            <person name="Anthouard V."/>
            <person name="Porcel B.M."/>
            <person name="Kachouri-Lafond R."/>
            <person name="Nishino A."/>
            <person name="Ugolini M."/>
            <person name="Chourrout P."/>
            <person name="Nishida H."/>
            <person name="Aasland R."/>
            <person name="Huzurbazar S."/>
            <person name="Westhof E."/>
            <person name="Delsuc F."/>
            <person name="Lehrach H."/>
            <person name="Reinhardt R."/>
            <person name="Weissenbach J."/>
            <person name="Roy S.W."/>
            <person name="Artiguenave F."/>
            <person name="Postlethwait J.H."/>
            <person name="Manak J.R."/>
            <person name="Thompson E.M."/>
            <person name="Jaillon O."/>
            <person name="Du Pasquier L."/>
            <person name="Boudinot P."/>
            <person name="Liberles D.A."/>
            <person name="Volff J.N."/>
            <person name="Philippe H."/>
            <person name="Lenhard B."/>
            <person name="Roest Crollius H."/>
            <person name="Wincker P."/>
            <person name="Chourrout D."/>
        </authorList>
    </citation>
    <scope>NUCLEOTIDE SEQUENCE [LARGE SCALE GENOMIC DNA]</scope>
</reference>
<evidence type="ECO:0000256" key="2">
    <source>
        <dbReference type="ARBA" id="ARBA00010210"/>
    </source>
</evidence>
<evidence type="ECO:0000256" key="9">
    <source>
        <dbReference type="PIRSR" id="PIRSR628651-51"/>
    </source>
</evidence>
<feature type="binding site" evidence="9">
    <location>
        <position position="178"/>
    </location>
    <ligand>
        <name>Zn(2+)</name>
        <dbReference type="ChEBI" id="CHEBI:29105"/>
        <label>1</label>
    </ligand>
</feature>
<keyword evidence="5 9" id="KW-0862">Zinc</keyword>
<dbReference type="PROSITE" id="PS50016">
    <property type="entry name" value="ZF_PHD_2"/>
    <property type="match status" value="1"/>
</dbReference>
<dbReference type="Gene3D" id="3.30.40.10">
    <property type="entry name" value="Zinc/RING finger domain, C3HC4 (zinc finger)"/>
    <property type="match status" value="1"/>
</dbReference>
<feature type="site" description="Histone H3K4me3 binding" evidence="8">
    <location>
        <position position="190"/>
    </location>
</feature>
<comment type="similarity">
    <text evidence="2">Belongs to the ING family.</text>
</comment>
<dbReference type="PANTHER" id="PTHR10333">
    <property type="entry name" value="INHIBITOR OF GROWTH PROTEIN"/>
    <property type="match status" value="1"/>
</dbReference>
<dbReference type="GO" id="GO:0005634">
    <property type="term" value="C:nucleus"/>
    <property type="evidence" value="ECO:0007669"/>
    <property type="project" value="UniProtKB-SubCell"/>
</dbReference>
<feature type="domain" description="PHD-type" evidence="12">
    <location>
        <begin position="173"/>
        <end position="222"/>
    </location>
</feature>
<sequence>MDLDKIEEWIATMEVVPVKIQTCVSSYRQVQYHFMKTLTAMEELLEDDPQNVNSVKQLGLCLQTLGDRKTELLASIQEILDEASEELHIEPPPRKQNPVDELKEEETAKPQSVDSPKHKHLSGKGRRKKEHKEKKDVSPKTQKNKSEKAPKPAKDFWIPEKVKIPKPVDPNEETYCFCQQVSYGNMIGCDSSKCQYGWFHFSCVRINSKPKGKWFCPACKPAKTPGRGRKRKDSEISA</sequence>
<dbReference type="SMART" id="SM00249">
    <property type="entry name" value="PHD"/>
    <property type="match status" value="1"/>
</dbReference>
<evidence type="ECO:0000259" key="12">
    <source>
        <dbReference type="PROSITE" id="PS50016"/>
    </source>
</evidence>
<feature type="binding site" evidence="9">
    <location>
        <position position="189"/>
    </location>
    <ligand>
        <name>Zn(2+)</name>
        <dbReference type="ChEBI" id="CHEBI:29105"/>
        <label>2</label>
    </ligand>
</feature>
<keyword evidence="7" id="KW-0539">Nucleus</keyword>
<evidence type="ECO:0000313" key="14">
    <source>
        <dbReference type="Proteomes" id="UP000001307"/>
    </source>
</evidence>
<dbReference type="InterPro" id="IPR019786">
    <property type="entry name" value="Zinc_finger_PHD-type_CS"/>
</dbReference>
<gene>
    <name evidence="13" type="ORF">GSOID_T00001679001</name>
</gene>
<dbReference type="FunFam" id="3.30.40.10:FF:000016">
    <property type="entry name" value="Inhibitor of growth protein"/>
    <property type="match status" value="1"/>
</dbReference>
<feature type="binding site" evidence="9">
    <location>
        <position position="216"/>
    </location>
    <ligand>
        <name>Zn(2+)</name>
        <dbReference type="ChEBI" id="CHEBI:29105"/>
        <label>2</label>
    </ligand>
</feature>
<dbReference type="OrthoDB" id="5411773at2759"/>
<keyword evidence="4 10" id="KW-0863">Zinc-finger</keyword>
<dbReference type="PROSITE" id="PS01359">
    <property type="entry name" value="ZF_PHD_1"/>
    <property type="match status" value="1"/>
</dbReference>
<feature type="compositionally biased region" description="Basic and acidic residues" evidence="11">
    <location>
        <begin position="133"/>
        <end position="155"/>
    </location>
</feature>
<keyword evidence="6" id="KW-0156">Chromatin regulator</keyword>
<evidence type="ECO:0000256" key="1">
    <source>
        <dbReference type="ARBA" id="ARBA00004123"/>
    </source>
</evidence>
<dbReference type="CDD" id="cd15505">
    <property type="entry name" value="PHD_ING"/>
    <property type="match status" value="1"/>
</dbReference>
<evidence type="ECO:0000256" key="8">
    <source>
        <dbReference type="PIRSR" id="PIRSR628651-50"/>
    </source>
</evidence>
<evidence type="ECO:0000256" key="3">
    <source>
        <dbReference type="ARBA" id="ARBA00022723"/>
    </source>
</evidence>
<feature type="binding site" evidence="9">
    <location>
        <position position="203"/>
    </location>
    <ligand>
        <name>Zn(2+)</name>
        <dbReference type="ChEBI" id="CHEBI:29105"/>
        <label>1</label>
    </ligand>
</feature>
<organism evidence="13">
    <name type="scientific">Oikopleura dioica</name>
    <name type="common">Tunicate</name>
    <dbReference type="NCBI Taxonomy" id="34765"/>
    <lineage>
        <taxon>Eukaryota</taxon>
        <taxon>Metazoa</taxon>
        <taxon>Chordata</taxon>
        <taxon>Tunicata</taxon>
        <taxon>Appendicularia</taxon>
        <taxon>Copelata</taxon>
        <taxon>Oikopleuridae</taxon>
        <taxon>Oikopleura</taxon>
    </lineage>
</organism>